<dbReference type="AlphaFoldDB" id="A0A6B2L262"/>
<comment type="similarity">
    <text evidence="3">Belongs to the metallo-dependent hydrolases superfamily. Adenosine and AMP deaminases family. ADGF subfamily.</text>
</comment>
<keyword evidence="5" id="KW-0964">Secreted</keyword>
<sequence length="488" mass="55221">MALRGQLVKREEQAHFDAGVVLNPKEIAVDWALKEWRRALEDQGEGIVASNFGEVKDEMAGTGLFKVLKKMPKGGILHTHAFGSAKTLVDIGTYDPECWINVGPGSPDVLPYGFSFSPVKPPESTGVQWRNVMTWRNETNNNALFDQFLFNLTQFTTPPYSTLEDNMWKDFNLRIARTSTLASKEAVWRSWILSSLDDLVGDGVIHIEVRGFMNFIRLPGSSIKKYNDSQIIAVWDSLLADFNADLPVEDQISILFIYSIDRQLAVGPVYQYLLNTVALQQDPNVGKYVVGFDLVNEEYAFHSLLFYLQDWMAIKDYLEANNLPPMKYYFHSGETAWDKYSSENLFDAVMLNTSRVGHGFALRHFSTLISMMKQKGIAVEVNPISNQMLRLVEDMRDHSAVDLLNRGVAVVISSDDPVVFGNTGLTFDFWESYVAWNLTLSGLKKLTQNSIQYSALDDQSKTLKMSSLATKWDNWINSVFSSINSLQY</sequence>
<evidence type="ECO:0000256" key="7">
    <source>
        <dbReference type="ARBA" id="ARBA00022729"/>
    </source>
</evidence>
<evidence type="ECO:0000256" key="3">
    <source>
        <dbReference type="ARBA" id="ARBA00006083"/>
    </source>
</evidence>
<evidence type="ECO:0000256" key="8">
    <source>
        <dbReference type="ARBA" id="ARBA00022801"/>
    </source>
</evidence>
<dbReference type="InterPro" id="IPR001365">
    <property type="entry name" value="A_deaminase_dom"/>
</dbReference>
<evidence type="ECO:0000256" key="5">
    <source>
        <dbReference type="ARBA" id="ARBA00022525"/>
    </source>
</evidence>
<organism evidence="11">
    <name type="scientific">Arcella intermedia</name>
    <dbReference type="NCBI Taxonomy" id="1963864"/>
    <lineage>
        <taxon>Eukaryota</taxon>
        <taxon>Amoebozoa</taxon>
        <taxon>Tubulinea</taxon>
        <taxon>Elardia</taxon>
        <taxon>Arcellinida</taxon>
        <taxon>Sphaerothecina</taxon>
        <taxon>Arcellidae</taxon>
        <taxon>Arcella</taxon>
    </lineage>
</organism>
<accession>A0A6B2L262</accession>
<evidence type="ECO:0000259" key="10">
    <source>
        <dbReference type="Pfam" id="PF00962"/>
    </source>
</evidence>
<dbReference type="InterPro" id="IPR032466">
    <property type="entry name" value="Metal_Hydrolase"/>
</dbReference>
<evidence type="ECO:0000256" key="6">
    <source>
        <dbReference type="ARBA" id="ARBA00022723"/>
    </source>
</evidence>
<dbReference type="GO" id="GO:0046103">
    <property type="term" value="P:inosine biosynthetic process"/>
    <property type="evidence" value="ECO:0007669"/>
    <property type="project" value="TreeGrafter"/>
</dbReference>
<keyword evidence="6" id="KW-0479">Metal-binding</keyword>
<dbReference type="Gene3D" id="3.20.20.140">
    <property type="entry name" value="Metal-dependent hydrolases"/>
    <property type="match status" value="1"/>
</dbReference>
<dbReference type="EMBL" id="GIBP01002026">
    <property type="protein sequence ID" value="NDV30995.1"/>
    <property type="molecule type" value="Transcribed_RNA"/>
</dbReference>
<evidence type="ECO:0000256" key="2">
    <source>
        <dbReference type="ARBA" id="ARBA00004613"/>
    </source>
</evidence>
<dbReference type="EC" id="3.5.4.4" evidence="4"/>
<dbReference type="SUPFAM" id="SSF51556">
    <property type="entry name" value="Metallo-dependent hydrolases"/>
    <property type="match status" value="1"/>
</dbReference>
<keyword evidence="7" id="KW-0732">Signal</keyword>
<dbReference type="GO" id="GO:0046872">
    <property type="term" value="F:metal ion binding"/>
    <property type="evidence" value="ECO:0007669"/>
    <property type="project" value="UniProtKB-KW"/>
</dbReference>
<evidence type="ECO:0000256" key="9">
    <source>
        <dbReference type="ARBA" id="ARBA00047764"/>
    </source>
</evidence>
<comment type="catalytic activity">
    <reaction evidence="9">
        <text>adenosine + H2O + H(+) = inosine + NH4(+)</text>
        <dbReference type="Rhea" id="RHEA:24408"/>
        <dbReference type="ChEBI" id="CHEBI:15377"/>
        <dbReference type="ChEBI" id="CHEBI:15378"/>
        <dbReference type="ChEBI" id="CHEBI:16335"/>
        <dbReference type="ChEBI" id="CHEBI:17596"/>
        <dbReference type="ChEBI" id="CHEBI:28938"/>
        <dbReference type="EC" id="3.5.4.4"/>
    </reaction>
</comment>
<protein>
    <recommendedName>
        <fullName evidence="4">adenosine deaminase</fullName>
        <ecNumber evidence="4">3.5.4.4</ecNumber>
    </recommendedName>
</protein>
<evidence type="ECO:0000313" key="11">
    <source>
        <dbReference type="EMBL" id="NDV30995.1"/>
    </source>
</evidence>
<comment type="subcellular location">
    <subcellularLocation>
        <location evidence="2">Secreted</location>
    </subcellularLocation>
</comment>
<keyword evidence="8" id="KW-0378">Hydrolase</keyword>
<evidence type="ECO:0000256" key="1">
    <source>
        <dbReference type="ARBA" id="ARBA00001947"/>
    </source>
</evidence>
<dbReference type="PANTHER" id="PTHR11409">
    <property type="entry name" value="ADENOSINE DEAMINASE"/>
    <property type="match status" value="1"/>
</dbReference>
<dbReference type="GO" id="GO:0006154">
    <property type="term" value="P:adenosine catabolic process"/>
    <property type="evidence" value="ECO:0007669"/>
    <property type="project" value="TreeGrafter"/>
</dbReference>
<dbReference type="GO" id="GO:0004000">
    <property type="term" value="F:adenosine deaminase activity"/>
    <property type="evidence" value="ECO:0007669"/>
    <property type="project" value="TreeGrafter"/>
</dbReference>
<dbReference type="Pfam" id="PF00962">
    <property type="entry name" value="A_deaminase"/>
    <property type="match status" value="1"/>
</dbReference>
<dbReference type="GO" id="GO:0005576">
    <property type="term" value="C:extracellular region"/>
    <property type="evidence" value="ECO:0007669"/>
    <property type="project" value="UniProtKB-SubCell"/>
</dbReference>
<dbReference type="InterPro" id="IPR006330">
    <property type="entry name" value="Ado/ade_deaminase"/>
</dbReference>
<name>A0A6B2L262_9EUKA</name>
<reference evidence="11" key="1">
    <citation type="journal article" date="2020" name="J. Eukaryot. Microbiol.">
        <title>De novo Sequencing, Assembly and Annotation of the Transcriptome for the Free-Living Testate Amoeba Arcella intermedia.</title>
        <authorList>
            <person name="Ribeiro G.M."/>
            <person name="Porfirio-Sousa A.L."/>
            <person name="Maurer-Alcala X.X."/>
            <person name="Katz L.A."/>
            <person name="Lahr D.J.G."/>
        </authorList>
    </citation>
    <scope>NUCLEOTIDE SEQUENCE</scope>
</reference>
<feature type="domain" description="Adenosine deaminase" evidence="10">
    <location>
        <begin position="288"/>
        <end position="463"/>
    </location>
</feature>
<proteinExistence type="inferred from homology"/>
<evidence type="ECO:0000256" key="4">
    <source>
        <dbReference type="ARBA" id="ARBA00012784"/>
    </source>
</evidence>
<dbReference type="FunFam" id="3.20.20.140:FF:000017">
    <property type="entry name" value="Adenosine deaminase 2"/>
    <property type="match status" value="1"/>
</dbReference>
<comment type="cofactor">
    <cofactor evidence="1">
        <name>Zn(2+)</name>
        <dbReference type="ChEBI" id="CHEBI:29105"/>
    </cofactor>
</comment>
<dbReference type="PANTHER" id="PTHR11409:SF39">
    <property type="entry name" value="ADENOSINE DEAMINASE 2"/>
    <property type="match status" value="1"/>
</dbReference>